<evidence type="ECO:0000313" key="2">
    <source>
        <dbReference type="EMBL" id="MFD0687367.1"/>
    </source>
</evidence>
<dbReference type="EMBL" id="JBHTGP010000012">
    <property type="protein sequence ID" value="MFD0687367.1"/>
    <property type="molecule type" value="Genomic_DNA"/>
</dbReference>
<organism evidence="2 3">
    <name type="scientific">Actinomadura fibrosa</name>
    <dbReference type="NCBI Taxonomy" id="111802"/>
    <lineage>
        <taxon>Bacteria</taxon>
        <taxon>Bacillati</taxon>
        <taxon>Actinomycetota</taxon>
        <taxon>Actinomycetes</taxon>
        <taxon>Streptosporangiales</taxon>
        <taxon>Thermomonosporaceae</taxon>
        <taxon>Actinomadura</taxon>
    </lineage>
</organism>
<evidence type="ECO:0000313" key="3">
    <source>
        <dbReference type="Proteomes" id="UP001597063"/>
    </source>
</evidence>
<comment type="caution">
    <text evidence="2">The sequence shown here is derived from an EMBL/GenBank/DDBJ whole genome shotgun (WGS) entry which is preliminary data.</text>
</comment>
<sequence length="112" mass="12753">MRFGNTIVEMDGSWWHRGMEDRDRAKTRALTEAGYSVVRVRESPLKSLSPMDVQVFDLEDTFDAAATVLFHLARITDATVLHETAQRYLEGETLLAAGQAARMIRERLLQED</sequence>
<dbReference type="InterPro" id="IPR007569">
    <property type="entry name" value="DUF559"/>
</dbReference>
<proteinExistence type="predicted"/>
<keyword evidence="3" id="KW-1185">Reference proteome</keyword>
<dbReference type="RefSeq" id="WP_378323667.1">
    <property type="nucleotide sequence ID" value="NZ_JBHTGP010000012.1"/>
</dbReference>
<gene>
    <name evidence="2" type="ORF">ACFQZM_22915</name>
</gene>
<dbReference type="Gene3D" id="3.40.960.10">
    <property type="entry name" value="VSR Endonuclease"/>
    <property type="match status" value="1"/>
</dbReference>
<dbReference type="Proteomes" id="UP001597063">
    <property type="component" value="Unassembled WGS sequence"/>
</dbReference>
<reference evidence="3" key="1">
    <citation type="journal article" date="2019" name="Int. J. Syst. Evol. Microbiol.">
        <title>The Global Catalogue of Microorganisms (GCM) 10K type strain sequencing project: providing services to taxonomists for standard genome sequencing and annotation.</title>
        <authorList>
            <consortium name="The Broad Institute Genomics Platform"/>
            <consortium name="The Broad Institute Genome Sequencing Center for Infectious Disease"/>
            <person name="Wu L."/>
            <person name="Ma J."/>
        </authorList>
    </citation>
    <scope>NUCLEOTIDE SEQUENCE [LARGE SCALE GENOMIC DNA]</scope>
    <source>
        <strain evidence="3">JCM 9371</strain>
    </source>
</reference>
<dbReference type="Pfam" id="PF04480">
    <property type="entry name" value="DUF559"/>
    <property type="match status" value="1"/>
</dbReference>
<protein>
    <submittedName>
        <fullName evidence="2">DUF559 domain-containing protein</fullName>
    </submittedName>
</protein>
<feature type="domain" description="DUF559" evidence="1">
    <location>
        <begin position="6"/>
        <end position="43"/>
    </location>
</feature>
<accession>A0ABW2XRB1</accession>
<name>A0ABW2XRB1_9ACTN</name>
<evidence type="ECO:0000259" key="1">
    <source>
        <dbReference type="Pfam" id="PF04480"/>
    </source>
</evidence>